<reference evidence="10" key="1">
    <citation type="journal article" date="2023" name="G3 (Bethesda)">
        <title>A reference genome for the long-term kleptoplast-retaining sea slug Elysia crispata morphotype clarki.</title>
        <authorList>
            <person name="Eastman K.E."/>
            <person name="Pendleton A.L."/>
            <person name="Shaikh M.A."/>
            <person name="Suttiyut T."/>
            <person name="Ogas R."/>
            <person name="Tomko P."/>
            <person name="Gavelis G."/>
            <person name="Widhalm J.R."/>
            <person name="Wisecaver J.H."/>
        </authorList>
    </citation>
    <scope>NUCLEOTIDE SEQUENCE</scope>
    <source>
        <strain evidence="10">ECLA1</strain>
    </source>
</reference>
<dbReference type="Proteomes" id="UP001283361">
    <property type="component" value="Unassembled WGS sequence"/>
</dbReference>
<evidence type="ECO:0000256" key="3">
    <source>
        <dbReference type="ARBA" id="ARBA00022723"/>
    </source>
</evidence>
<evidence type="ECO:0000256" key="4">
    <source>
        <dbReference type="ARBA" id="ARBA00023002"/>
    </source>
</evidence>
<keyword evidence="11" id="KW-1185">Reference proteome</keyword>
<evidence type="ECO:0000256" key="8">
    <source>
        <dbReference type="RuleBase" id="RU000461"/>
    </source>
</evidence>
<dbReference type="AlphaFoldDB" id="A0AAE1DIS1"/>
<evidence type="ECO:0000256" key="2">
    <source>
        <dbReference type="ARBA" id="ARBA00010617"/>
    </source>
</evidence>
<proteinExistence type="inferred from homology"/>
<name>A0AAE1DIS1_9GAST</name>
<comment type="similarity">
    <text evidence="2 8">Belongs to the cytochrome P450 family.</text>
</comment>
<feature type="transmembrane region" description="Helical" evidence="9">
    <location>
        <begin position="12"/>
        <end position="31"/>
    </location>
</feature>
<evidence type="ECO:0000256" key="1">
    <source>
        <dbReference type="ARBA" id="ARBA00001971"/>
    </source>
</evidence>
<dbReference type="GO" id="GO:0016712">
    <property type="term" value="F:oxidoreductase activity, acting on paired donors, with incorporation or reduction of molecular oxygen, reduced flavin or flavoprotein as one donor, and incorporation of one atom of oxygen"/>
    <property type="evidence" value="ECO:0007669"/>
    <property type="project" value="TreeGrafter"/>
</dbReference>
<dbReference type="InterPro" id="IPR001128">
    <property type="entry name" value="Cyt_P450"/>
</dbReference>
<keyword evidence="3 7" id="KW-0479">Metal-binding</keyword>
<keyword evidence="4 8" id="KW-0560">Oxidoreductase</keyword>
<dbReference type="InterPro" id="IPR036396">
    <property type="entry name" value="Cyt_P450_sf"/>
</dbReference>
<feature type="binding site" description="axial binding residue" evidence="7">
    <location>
        <position position="445"/>
    </location>
    <ligand>
        <name>heme</name>
        <dbReference type="ChEBI" id="CHEBI:30413"/>
    </ligand>
    <ligandPart>
        <name>Fe</name>
        <dbReference type="ChEBI" id="CHEBI:18248"/>
    </ligandPart>
</feature>
<evidence type="ECO:0000256" key="7">
    <source>
        <dbReference type="PIRSR" id="PIRSR602401-1"/>
    </source>
</evidence>
<keyword evidence="9" id="KW-1133">Transmembrane helix</keyword>
<dbReference type="PANTHER" id="PTHR24300:SF403">
    <property type="entry name" value="CYTOCHROME P450 306A1"/>
    <property type="match status" value="1"/>
</dbReference>
<evidence type="ECO:0000313" key="10">
    <source>
        <dbReference type="EMBL" id="KAK3772126.1"/>
    </source>
</evidence>
<keyword evidence="6 8" id="KW-0503">Monooxygenase</keyword>
<dbReference type="PROSITE" id="PS00086">
    <property type="entry name" value="CYTOCHROME_P450"/>
    <property type="match status" value="1"/>
</dbReference>
<dbReference type="PRINTS" id="PR00463">
    <property type="entry name" value="EP450I"/>
</dbReference>
<dbReference type="SUPFAM" id="SSF48264">
    <property type="entry name" value="Cytochrome P450"/>
    <property type="match status" value="1"/>
</dbReference>
<organism evidence="10 11">
    <name type="scientific">Elysia crispata</name>
    <name type="common">lettuce slug</name>
    <dbReference type="NCBI Taxonomy" id="231223"/>
    <lineage>
        <taxon>Eukaryota</taxon>
        <taxon>Metazoa</taxon>
        <taxon>Spiralia</taxon>
        <taxon>Lophotrochozoa</taxon>
        <taxon>Mollusca</taxon>
        <taxon>Gastropoda</taxon>
        <taxon>Heterobranchia</taxon>
        <taxon>Euthyneura</taxon>
        <taxon>Panpulmonata</taxon>
        <taxon>Sacoglossa</taxon>
        <taxon>Placobranchoidea</taxon>
        <taxon>Plakobranchidae</taxon>
        <taxon>Elysia</taxon>
    </lineage>
</organism>
<keyword evidence="9" id="KW-0472">Membrane</keyword>
<keyword evidence="9" id="KW-0812">Transmembrane</keyword>
<comment type="caution">
    <text evidence="10">The sequence shown here is derived from an EMBL/GenBank/DDBJ whole genome shotgun (WGS) entry which is preliminary data.</text>
</comment>
<evidence type="ECO:0000313" key="11">
    <source>
        <dbReference type="Proteomes" id="UP001283361"/>
    </source>
</evidence>
<keyword evidence="5 7" id="KW-0408">Iron</keyword>
<dbReference type="GO" id="GO:0006082">
    <property type="term" value="P:organic acid metabolic process"/>
    <property type="evidence" value="ECO:0007669"/>
    <property type="project" value="TreeGrafter"/>
</dbReference>
<dbReference type="GO" id="GO:0006805">
    <property type="term" value="P:xenobiotic metabolic process"/>
    <property type="evidence" value="ECO:0007669"/>
    <property type="project" value="TreeGrafter"/>
</dbReference>
<dbReference type="EMBL" id="JAWDGP010003660">
    <property type="protein sequence ID" value="KAK3772126.1"/>
    <property type="molecule type" value="Genomic_DNA"/>
</dbReference>
<evidence type="ECO:0000256" key="5">
    <source>
        <dbReference type="ARBA" id="ARBA00023004"/>
    </source>
</evidence>
<accession>A0AAE1DIS1</accession>
<keyword evidence="7 8" id="KW-0349">Heme</keyword>
<dbReference type="PRINTS" id="PR00385">
    <property type="entry name" value="P450"/>
</dbReference>
<dbReference type="GO" id="GO:0008395">
    <property type="term" value="F:steroid hydroxylase activity"/>
    <property type="evidence" value="ECO:0007669"/>
    <property type="project" value="TreeGrafter"/>
</dbReference>
<dbReference type="GO" id="GO:0005506">
    <property type="term" value="F:iron ion binding"/>
    <property type="evidence" value="ECO:0007669"/>
    <property type="project" value="InterPro"/>
</dbReference>
<dbReference type="PANTHER" id="PTHR24300">
    <property type="entry name" value="CYTOCHROME P450 508A4-RELATED"/>
    <property type="match status" value="1"/>
</dbReference>
<dbReference type="InterPro" id="IPR002401">
    <property type="entry name" value="Cyt_P450_E_grp-I"/>
</dbReference>
<protein>
    <recommendedName>
        <fullName evidence="12">Cytochrome P450</fullName>
    </recommendedName>
</protein>
<gene>
    <name evidence="10" type="ORF">RRG08_061210</name>
</gene>
<evidence type="ECO:0000256" key="6">
    <source>
        <dbReference type="ARBA" id="ARBA00023033"/>
    </source>
</evidence>
<evidence type="ECO:0008006" key="12">
    <source>
        <dbReference type="Google" id="ProtNLM"/>
    </source>
</evidence>
<sequence length="511" mass="57893">MVFETLLGFELPALAIVAVALVVILVVSSWASPPANIPPFPARPYPILGHLVYLSKDARDVVMNWTKQTGEIFSLYMGTTLVVVLSSYDLMKDVLVKQANIYSDRPILGLLPVLPRINGIVSTSGTLWKENRTVVLSILRQFGMGKNVMAEKIEEEVHAYLDEVEKMDGKPADLKDLTGRAVSNVICSCVLGKRFDYNDAYYRKFLKMFDDSIEASSAATLHVWFPQVKYLPGDFFKTKLLLKNEDAFDKFIEEMIQKVDDEDAEGINKNSIVAHYLKEMREKREKGIPTEMSEEGLWRVITDLMTAGTETTTTTIRWFYIYMIHNQQVQRKVHEEIDENVGSGRNPKITDRPRMPYLNAAIMETQRIASILPFGLFHRCTEETTLRGYTIPKDTLIMPHLDAVLLSEKIWGDPLNFRPERFIGPQGNLLNPEQLAPFSMGRRLCLGEALAKAELFLFLAHVMHRYQVAPESPDSLPTFDSVLGISMAPAAHNIRLVRRDGAMDHSDDHDK</sequence>
<comment type="cofactor">
    <cofactor evidence="1 7">
        <name>heme</name>
        <dbReference type="ChEBI" id="CHEBI:30413"/>
    </cofactor>
</comment>
<evidence type="ECO:0000256" key="9">
    <source>
        <dbReference type="SAM" id="Phobius"/>
    </source>
</evidence>
<dbReference type="Pfam" id="PF00067">
    <property type="entry name" value="p450"/>
    <property type="match status" value="1"/>
</dbReference>
<dbReference type="Gene3D" id="1.10.630.10">
    <property type="entry name" value="Cytochrome P450"/>
    <property type="match status" value="1"/>
</dbReference>
<dbReference type="FunFam" id="1.10.630.10:FF:000036">
    <property type="entry name" value="CYtochrome P450 family"/>
    <property type="match status" value="1"/>
</dbReference>
<dbReference type="InterPro" id="IPR050182">
    <property type="entry name" value="Cytochrome_P450_fam2"/>
</dbReference>
<dbReference type="GO" id="GO:0020037">
    <property type="term" value="F:heme binding"/>
    <property type="evidence" value="ECO:0007669"/>
    <property type="project" value="InterPro"/>
</dbReference>
<dbReference type="GO" id="GO:0005737">
    <property type="term" value="C:cytoplasm"/>
    <property type="evidence" value="ECO:0007669"/>
    <property type="project" value="TreeGrafter"/>
</dbReference>
<dbReference type="InterPro" id="IPR017972">
    <property type="entry name" value="Cyt_P450_CS"/>
</dbReference>